<accession>A0A7W6RFD5</accession>
<keyword evidence="2" id="KW-1185">Reference proteome</keyword>
<sequence length="66" mass="7149">MPEATILPFTPGAWVRLPTQPDWGLGQVQTVVGPQVTVNFENQGKQVVNIAAVDLDLVEEARPPRG</sequence>
<name>A0A7W6RFD5_9PROT</name>
<gene>
    <name evidence="1" type="ORF">GGD89_003165</name>
</gene>
<dbReference type="InterPro" id="IPR021938">
    <property type="entry name" value="DUF3553"/>
</dbReference>
<evidence type="ECO:0008006" key="3">
    <source>
        <dbReference type="Google" id="ProtNLM"/>
    </source>
</evidence>
<comment type="caution">
    <text evidence="1">The sequence shown here is derived from an EMBL/GenBank/DDBJ whole genome shotgun (WGS) entry which is preliminary data.</text>
</comment>
<dbReference type="AlphaFoldDB" id="A0A7W6RFD5"/>
<protein>
    <recommendedName>
        <fullName evidence="3">DUF3553 domain-containing protein</fullName>
    </recommendedName>
</protein>
<dbReference type="RefSeq" id="WP_184047010.1">
    <property type="nucleotide sequence ID" value="NZ_JACIGK010000028.1"/>
</dbReference>
<reference evidence="1 2" key="1">
    <citation type="submission" date="2020-08" db="EMBL/GenBank/DDBJ databases">
        <title>Genome sequencing of Purple Non-Sulfur Bacteria from various extreme environments.</title>
        <authorList>
            <person name="Mayer M."/>
        </authorList>
    </citation>
    <scope>NUCLEOTIDE SEQUENCE [LARGE SCALE GENOMIC DNA]</scope>
    <source>
        <strain evidence="1 2">JA131</strain>
    </source>
</reference>
<evidence type="ECO:0000313" key="2">
    <source>
        <dbReference type="Proteomes" id="UP000554286"/>
    </source>
</evidence>
<dbReference type="EMBL" id="JACIGK010000028">
    <property type="protein sequence ID" value="MBB4267521.1"/>
    <property type="molecule type" value="Genomic_DNA"/>
</dbReference>
<dbReference type="Pfam" id="PF12073">
    <property type="entry name" value="DUF3553"/>
    <property type="match status" value="1"/>
</dbReference>
<evidence type="ECO:0000313" key="1">
    <source>
        <dbReference type="EMBL" id="MBB4267521.1"/>
    </source>
</evidence>
<organism evidence="1 2">
    <name type="scientific">Roseospira visakhapatnamensis</name>
    <dbReference type="NCBI Taxonomy" id="390880"/>
    <lineage>
        <taxon>Bacteria</taxon>
        <taxon>Pseudomonadati</taxon>
        <taxon>Pseudomonadota</taxon>
        <taxon>Alphaproteobacteria</taxon>
        <taxon>Rhodospirillales</taxon>
        <taxon>Rhodospirillaceae</taxon>
        <taxon>Roseospira</taxon>
    </lineage>
</organism>
<proteinExistence type="predicted"/>
<dbReference type="Proteomes" id="UP000554286">
    <property type="component" value="Unassembled WGS sequence"/>
</dbReference>